<dbReference type="InterPro" id="IPR004089">
    <property type="entry name" value="MCPsignal_dom"/>
</dbReference>
<keyword evidence="4 6" id="KW-0807">Transducer</keyword>
<evidence type="ECO:0000256" key="7">
    <source>
        <dbReference type="SAM" id="Phobius"/>
    </source>
</evidence>
<evidence type="ECO:0000256" key="2">
    <source>
        <dbReference type="ARBA" id="ARBA00022475"/>
    </source>
</evidence>
<dbReference type="Pfam" id="PF00015">
    <property type="entry name" value="MCPsignal"/>
    <property type="match status" value="1"/>
</dbReference>
<keyword evidence="11" id="KW-1185">Reference proteome</keyword>
<evidence type="ECO:0008006" key="12">
    <source>
        <dbReference type="Google" id="ProtNLM"/>
    </source>
</evidence>
<dbReference type="PANTHER" id="PTHR32089:SF112">
    <property type="entry name" value="LYSOZYME-LIKE PROTEIN-RELATED"/>
    <property type="match status" value="1"/>
</dbReference>
<evidence type="ECO:0000256" key="6">
    <source>
        <dbReference type="PROSITE-ProRule" id="PRU00284"/>
    </source>
</evidence>
<feature type="domain" description="HAMP" evidence="9">
    <location>
        <begin position="205"/>
        <end position="258"/>
    </location>
</feature>
<dbReference type="SMART" id="SM00283">
    <property type="entry name" value="MA"/>
    <property type="match status" value="1"/>
</dbReference>
<dbReference type="CDD" id="cd06225">
    <property type="entry name" value="HAMP"/>
    <property type="match status" value="1"/>
</dbReference>
<evidence type="ECO:0000313" key="10">
    <source>
        <dbReference type="EMBL" id="CAG7641492.1"/>
    </source>
</evidence>
<dbReference type="PROSITE" id="PS50111">
    <property type="entry name" value="CHEMOTAXIS_TRANSDUC_2"/>
    <property type="match status" value="1"/>
</dbReference>
<dbReference type="PROSITE" id="PS50885">
    <property type="entry name" value="HAMP"/>
    <property type="match status" value="1"/>
</dbReference>
<proteinExistence type="inferred from homology"/>
<comment type="subcellular location">
    <subcellularLocation>
        <location evidence="1">Cell membrane</location>
    </subcellularLocation>
</comment>
<dbReference type="Pfam" id="PF00672">
    <property type="entry name" value="HAMP"/>
    <property type="match status" value="1"/>
</dbReference>
<sequence>MNLSISKKLFAGFLAVLIILTATVAISYYQITKVDQLYTRLIEDKAKKLIMIQELNVVIKREQVALRGYLLVGDDVAMQSFTSSHTTYLQLSKALQEIVVLPEAKTLLSELDQIENEYYQFSGKEFQLKQQNKTDQYVDLIVTQGRGIIQRFDAKIDEFTALQQQVLDQGNNDASVTVQHVKLWVTLLGAIAILLGIIIALYIGRSISKPVVAIAEAAGRIASGDLTAEEIRIHNRDEIGDLASSFNQMTRNLRDLIYQVGSNAEQVAASAEELTASAEQTTKATEQITATMQQVTTDIEKQFQSMEENSQTVNEMSIGIQQIANRAQSVTIQAIEAHEKAAEGEHAIQTVSRQIHSINETVTGLGGVIQRLGSRSQEIGAIIDVITGIASQTNLLSLNAAIEAARAGEHGRGFAVVASEVRKLAEQSAGSAHQISALINVIQEETDTAVRSMETAAKEVTAGIGIVAAAGASFAQIQHSVTEVNNQIQDVSSASQQMAAGTEQMIHAAKLITGIAEANASGTQEVSAAAEEQLAAMEEISASAGSLSKMAEDLQQLIERFKV</sequence>
<name>A0A916NK01_9BACL</name>
<feature type="transmembrane region" description="Helical" evidence="7">
    <location>
        <begin position="183"/>
        <end position="203"/>
    </location>
</feature>
<dbReference type="GO" id="GO:0007165">
    <property type="term" value="P:signal transduction"/>
    <property type="evidence" value="ECO:0007669"/>
    <property type="project" value="UniProtKB-KW"/>
</dbReference>
<comment type="similarity">
    <text evidence="5">Belongs to the methyl-accepting chemotaxis (MCP) protein family.</text>
</comment>
<evidence type="ECO:0000256" key="3">
    <source>
        <dbReference type="ARBA" id="ARBA00023136"/>
    </source>
</evidence>
<keyword evidence="3 7" id="KW-0472">Membrane</keyword>
<organism evidence="10 11">
    <name type="scientific">Paenibacillus solanacearum</name>
    <dbReference type="NCBI Taxonomy" id="2048548"/>
    <lineage>
        <taxon>Bacteria</taxon>
        <taxon>Bacillati</taxon>
        <taxon>Bacillota</taxon>
        <taxon>Bacilli</taxon>
        <taxon>Bacillales</taxon>
        <taxon>Paenibacillaceae</taxon>
        <taxon>Paenibacillus</taxon>
    </lineage>
</organism>
<dbReference type="SMART" id="SM00304">
    <property type="entry name" value="HAMP"/>
    <property type="match status" value="1"/>
</dbReference>
<dbReference type="CDD" id="cd11386">
    <property type="entry name" value="MCP_signal"/>
    <property type="match status" value="1"/>
</dbReference>
<dbReference type="RefSeq" id="WP_218093963.1">
    <property type="nucleotide sequence ID" value="NZ_CAJVAS010000022.1"/>
</dbReference>
<evidence type="ECO:0000313" key="11">
    <source>
        <dbReference type="Proteomes" id="UP000693672"/>
    </source>
</evidence>
<keyword evidence="7" id="KW-1133">Transmembrane helix</keyword>
<dbReference type="InterPro" id="IPR024478">
    <property type="entry name" value="HlyB_4HB_MCP"/>
</dbReference>
<protein>
    <recommendedName>
        <fullName evidence="12">Methyl-accepting chemotaxis protein</fullName>
    </recommendedName>
</protein>
<dbReference type="Pfam" id="PF12729">
    <property type="entry name" value="4HB_MCP_1"/>
    <property type="match status" value="1"/>
</dbReference>
<dbReference type="PANTHER" id="PTHR32089">
    <property type="entry name" value="METHYL-ACCEPTING CHEMOTAXIS PROTEIN MCPB"/>
    <property type="match status" value="1"/>
</dbReference>
<dbReference type="EMBL" id="CAJVAS010000022">
    <property type="protein sequence ID" value="CAG7641492.1"/>
    <property type="molecule type" value="Genomic_DNA"/>
</dbReference>
<gene>
    <name evidence="10" type="ORF">PAESOLCIP111_04237</name>
</gene>
<keyword evidence="7" id="KW-0812">Transmembrane</keyword>
<feature type="domain" description="Methyl-accepting transducer" evidence="8">
    <location>
        <begin position="277"/>
        <end position="513"/>
    </location>
</feature>
<evidence type="ECO:0000256" key="5">
    <source>
        <dbReference type="ARBA" id="ARBA00029447"/>
    </source>
</evidence>
<evidence type="ECO:0000256" key="1">
    <source>
        <dbReference type="ARBA" id="ARBA00004236"/>
    </source>
</evidence>
<dbReference type="Proteomes" id="UP000693672">
    <property type="component" value="Unassembled WGS sequence"/>
</dbReference>
<evidence type="ECO:0000259" key="9">
    <source>
        <dbReference type="PROSITE" id="PS50885"/>
    </source>
</evidence>
<dbReference type="InterPro" id="IPR003660">
    <property type="entry name" value="HAMP_dom"/>
</dbReference>
<reference evidence="10" key="1">
    <citation type="submission" date="2021-06" db="EMBL/GenBank/DDBJ databases">
        <authorList>
            <person name="Criscuolo A."/>
        </authorList>
    </citation>
    <scope>NUCLEOTIDE SEQUENCE</scope>
    <source>
        <strain evidence="10">CIP111600</strain>
    </source>
</reference>
<dbReference type="AlphaFoldDB" id="A0A916NK01"/>
<keyword evidence="2" id="KW-1003">Cell membrane</keyword>
<evidence type="ECO:0000259" key="8">
    <source>
        <dbReference type="PROSITE" id="PS50111"/>
    </source>
</evidence>
<evidence type="ECO:0000256" key="4">
    <source>
        <dbReference type="ARBA" id="ARBA00023224"/>
    </source>
</evidence>
<accession>A0A916NK01</accession>
<comment type="caution">
    <text evidence="10">The sequence shown here is derived from an EMBL/GenBank/DDBJ whole genome shotgun (WGS) entry which is preliminary data.</text>
</comment>
<dbReference type="GO" id="GO:0005886">
    <property type="term" value="C:plasma membrane"/>
    <property type="evidence" value="ECO:0007669"/>
    <property type="project" value="UniProtKB-SubCell"/>
</dbReference>